<dbReference type="EMBL" id="CP046996">
    <property type="protein sequence ID" value="QHA01217.1"/>
    <property type="molecule type" value="Genomic_DNA"/>
</dbReference>
<evidence type="ECO:0000256" key="3">
    <source>
        <dbReference type="SAM" id="MobiDB-lite"/>
    </source>
</evidence>
<dbReference type="Pfam" id="PF22692">
    <property type="entry name" value="LlgE_F_G_D1"/>
    <property type="match status" value="1"/>
</dbReference>
<dbReference type="PANTHER" id="PTHR30435">
    <property type="entry name" value="FLAGELLAR PROTEIN"/>
    <property type="match status" value="1"/>
</dbReference>
<dbReference type="GO" id="GO:0009425">
    <property type="term" value="C:bacterial-type flagellum basal body"/>
    <property type="evidence" value="ECO:0007669"/>
    <property type="project" value="UniProtKB-SubCell"/>
</dbReference>
<proteinExistence type="inferred from homology"/>
<dbReference type="Pfam" id="PF06429">
    <property type="entry name" value="Flg_bbr_C"/>
    <property type="match status" value="1"/>
</dbReference>
<dbReference type="InterPro" id="IPR020013">
    <property type="entry name" value="Flagellar_FlgE/F/G"/>
</dbReference>
<dbReference type="PANTHER" id="PTHR30435:SF19">
    <property type="entry name" value="FLAGELLAR BASAL-BODY ROD PROTEIN FLGG"/>
    <property type="match status" value="1"/>
</dbReference>
<dbReference type="InterPro" id="IPR037925">
    <property type="entry name" value="FlgE/F/G-like"/>
</dbReference>
<gene>
    <name evidence="6" type="ORF">GQ588_11505</name>
</gene>
<evidence type="ECO:0000256" key="2">
    <source>
        <dbReference type="RuleBase" id="RU362116"/>
    </source>
</evidence>
<keyword evidence="6" id="KW-0966">Cell projection</keyword>
<keyword evidence="6" id="KW-0282">Flagellum</keyword>
<evidence type="ECO:0000259" key="5">
    <source>
        <dbReference type="Pfam" id="PF22692"/>
    </source>
</evidence>
<keyword evidence="2" id="KW-0975">Bacterial flagellum</keyword>
<name>A0A857DJW2_9FIRM</name>
<dbReference type="RefSeq" id="WP_019226157.1">
    <property type="nucleotide sequence ID" value="NZ_CP046996.1"/>
</dbReference>
<sequence>MQVSTEYLRTLQSRIDRVGNNMANNLSSGFKAQLLSVEEGYDAQDYSNTIALYGGVPGSGKPVLNINLYTGNRFDFSQGNLANSGNDFDMAIVGDGFFQVRMPNGQLGYTRAGIFSKDGAGNLVNNQGMLLEPRITIPGDVSEISIDDKGIISGVKIATSEEDTEYSSDDQNSNDEESQDNRVQLGKVLLFRFANPNGLEHTGNNIFLSTDASGKAVEEVPGEDGCGIIKSGMLEKSNANLLSSMTDLIQIQRAYQVELRLRQDQDEMTVQTIAMRR</sequence>
<keyword evidence="6" id="KW-0969">Cilium</keyword>
<dbReference type="InterPro" id="IPR053967">
    <property type="entry name" value="LlgE_F_G-like_D1"/>
</dbReference>
<feature type="region of interest" description="Disordered" evidence="3">
    <location>
        <begin position="160"/>
        <end position="180"/>
    </location>
</feature>
<evidence type="ECO:0000313" key="6">
    <source>
        <dbReference type="EMBL" id="QHA01217.1"/>
    </source>
</evidence>
<organism evidence="6 7">
    <name type="scientific">Dehalobacter restrictus</name>
    <dbReference type="NCBI Taxonomy" id="55583"/>
    <lineage>
        <taxon>Bacteria</taxon>
        <taxon>Bacillati</taxon>
        <taxon>Bacillota</taxon>
        <taxon>Clostridia</taxon>
        <taxon>Eubacteriales</taxon>
        <taxon>Desulfitobacteriaceae</taxon>
        <taxon>Dehalobacter</taxon>
    </lineage>
</organism>
<dbReference type="InterPro" id="IPR010930">
    <property type="entry name" value="Flg_bb/hook_C_dom"/>
</dbReference>
<dbReference type="GO" id="GO:0071978">
    <property type="term" value="P:bacterial-type flagellum-dependent swarming motility"/>
    <property type="evidence" value="ECO:0007669"/>
    <property type="project" value="TreeGrafter"/>
</dbReference>
<protein>
    <submittedName>
        <fullName evidence="6">Flagellar hook-basal body complex protein</fullName>
    </submittedName>
</protein>
<comment type="similarity">
    <text evidence="1 2">Belongs to the flagella basal body rod proteins family.</text>
</comment>
<evidence type="ECO:0000313" key="7">
    <source>
        <dbReference type="Proteomes" id="UP000430508"/>
    </source>
</evidence>
<comment type="subcellular location">
    <subcellularLocation>
        <location evidence="2">Bacterial flagellum basal body</location>
    </subcellularLocation>
</comment>
<feature type="compositionally biased region" description="Acidic residues" evidence="3">
    <location>
        <begin position="160"/>
        <end position="178"/>
    </location>
</feature>
<dbReference type="AlphaFoldDB" id="A0A857DJW2"/>
<feature type="domain" description="Flagellar hook protein FlgE/F/G-like D1" evidence="5">
    <location>
        <begin position="91"/>
        <end position="153"/>
    </location>
</feature>
<evidence type="ECO:0000256" key="1">
    <source>
        <dbReference type="ARBA" id="ARBA00009677"/>
    </source>
</evidence>
<dbReference type="NCBIfam" id="TIGR03506">
    <property type="entry name" value="FlgEFG_subfam"/>
    <property type="match status" value="2"/>
</dbReference>
<dbReference type="SUPFAM" id="SSF117143">
    <property type="entry name" value="Flagellar hook protein flgE"/>
    <property type="match status" value="1"/>
</dbReference>
<accession>A0A857DJW2</accession>
<feature type="domain" description="Flagellar basal-body/hook protein C-terminal" evidence="4">
    <location>
        <begin position="231"/>
        <end position="269"/>
    </location>
</feature>
<evidence type="ECO:0000259" key="4">
    <source>
        <dbReference type="Pfam" id="PF06429"/>
    </source>
</evidence>
<dbReference type="Proteomes" id="UP000430508">
    <property type="component" value="Chromosome"/>
</dbReference>
<reference evidence="6 7" key="1">
    <citation type="submission" date="2019-12" db="EMBL/GenBank/DDBJ databases">
        <title>Sequence classification of anaerobic respiratory reductive dehalogenases: First we see many, then we see few.</title>
        <authorList>
            <person name="Molenda O."/>
            <person name="Puentes Jacome L.A."/>
            <person name="Cao X."/>
            <person name="Nesbo C.L."/>
            <person name="Tang S."/>
            <person name="Morson N."/>
            <person name="Patron J."/>
            <person name="Lomheim L."/>
            <person name="Wishart D.S."/>
            <person name="Edwards E.A."/>
        </authorList>
    </citation>
    <scope>NUCLEOTIDE SEQUENCE [LARGE SCALE GENOMIC DNA]</scope>
    <source>
        <strain evidence="6 7">12DCA</strain>
    </source>
</reference>